<dbReference type="PATRIC" id="fig|1349767.4.peg.234"/>
<reference evidence="1 2" key="1">
    <citation type="journal article" date="2015" name="Genome Announc.">
        <title>Genome Sequence of Mushroom Soft-Rot Pathogen Janthinobacterium agaricidamnosum.</title>
        <authorList>
            <person name="Graupner K."/>
            <person name="Lackner G."/>
            <person name="Hertweck C."/>
        </authorList>
    </citation>
    <scope>NUCLEOTIDE SEQUENCE [LARGE SCALE GENOMIC DNA]</scope>
    <source>
        <strain evidence="2">NBRC 102515 / DSM 9628</strain>
    </source>
</reference>
<dbReference type="Pfam" id="PF09998">
    <property type="entry name" value="DUF2239"/>
    <property type="match status" value="1"/>
</dbReference>
<protein>
    <recommendedName>
        <fullName evidence="3">DUF2239 family protein</fullName>
    </recommendedName>
</protein>
<gene>
    <name evidence="1" type="ORF">GJA_3643</name>
</gene>
<dbReference type="AlphaFoldDB" id="W0VA74"/>
<proteinExistence type="predicted"/>
<dbReference type="InterPro" id="IPR018715">
    <property type="entry name" value="DUF2239"/>
</dbReference>
<dbReference type="OrthoDB" id="282960at2"/>
<dbReference type="RefSeq" id="WP_038494404.1">
    <property type="nucleotide sequence ID" value="NZ_BCTH01000089.1"/>
</dbReference>
<dbReference type="HOGENOM" id="CLU_084995_0_0_4"/>
<evidence type="ECO:0008006" key="3">
    <source>
        <dbReference type="Google" id="ProtNLM"/>
    </source>
</evidence>
<evidence type="ECO:0000313" key="2">
    <source>
        <dbReference type="Proteomes" id="UP000027604"/>
    </source>
</evidence>
<evidence type="ECO:0000313" key="1">
    <source>
        <dbReference type="EMBL" id="CDG84258.1"/>
    </source>
</evidence>
<keyword evidence="2" id="KW-1185">Reference proteome</keyword>
<accession>W0VA74</accession>
<dbReference type="Proteomes" id="UP000027604">
    <property type="component" value="Chromosome I"/>
</dbReference>
<dbReference type="KEGG" id="jag:GJA_3643"/>
<organism evidence="1 2">
    <name type="scientific">Janthinobacterium agaricidamnosum NBRC 102515 = DSM 9628</name>
    <dbReference type="NCBI Taxonomy" id="1349767"/>
    <lineage>
        <taxon>Bacteria</taxon>
        <taxon>Pseudomonadati</taxon>
        <taxon>Pseudomonadota</taxon>
        <taxon>Betaproteobacteria</taxon>
        <taxon>Burkholderiales</taxon>
        <taxon>Oxalobacteraceae</taxon>
        <taxon>Janthinobacterium</taxon>
    </lineage>
</organism>
<sequence length="191" mass="20859">MSSNKLSAFAGHDKVASGDLRSIAVDLKAIIEHDPLAQILIFDDMTGAQLDLNLHGTLEQVLQRLPRPPVEMATPRTAGRPRLGVVAREVTLLPRHWEWLAGQPGGASVALRKLVEHAQRDNREADQQRQARDAAYRFISAMAGNQAGFEEACRALFAAKREQFAACIANWPSDIRQQALRMAAPSFGAAG</sequence>
<name>W0VA74_9BURK</name>
<dbReference type="EMBL" id="HG322949">
    <property type="protein sequence ID" value="CDG84258.1"/>
    <property type="molecule type" value="Genomic_DNA"/>
</dbReference>
<dbReference type="eggNOG" id="COG3644">
    <property type="taxonomic scope" value="Bacteria"/>
</dbReference>